<proteinExistence type="predicted"/>
<protein>
    <submittedName>
        <fullName evidence="2">Uncharacterized protein</fullName>
    </submittedName>
</protein>
<evidence type="ECO:0000313" key="3">
    <source>
        <dbReference type="Proteomes" id="UP000713880"/>
    </source>
</evidence>
<evidence type="ECO:0000256" key="1">
    <source>
        <dbReference type="SAM" id="MobiDB-lite"/>
    </source>
</evidence>
<dbReference type="RefSeq" id="WP_204908595.1">
    <property type="nucleotide sequence ID" value="NZ_JACJLV010000012.1"/>
</dbReference>
<gene>
    <name evidence="2" type="ORF">H6A13_05460</name>
</gene>
<dbReference type="EMBL" id="JACJLV010000012">
    <property type="protein sequence ID" value="MBM6826551.1"/>
    <property type="molecule type" value="Genomic_DNA"/>
</dbReference>
<organism evidence="2 3">
    <name type="scientific">Mordavella massiliensis</name>
    <dbReference type="NCBI Taxonomy" id="1871024"/>
    <lineage>
        <taxon>Bacteria</taxon>
        <taxon>Bacillati</taxon>
        <taxon>Bacillota</taxon>
        <taxon>Clostridia</taxon>
        <taxon>Eubacteriales</taxon>
        <taxon>Clostridiaceae</taxon>
        <taxon>Mordavella</taxon>
    </lineage>
</organism>
<reference evidence="2" key="1">
    <citation type="submission" date="2020-08" db="EMBL/GenBank/DDBJ databases">
        <authorList>
            <person name="Cejkova D."/>
            <person name="Kubasova T."/>
            <person name="Jahodarova E."/>
            <person name="Rychlik I."/>
        </authorList>
    </citation>
    <scope>NUCLEOTIDE SEQUENCE</scope>
    <source>
        <strain evidence="2">An420c</strain>
    </source>
</reference>
<dbReference type="Proteomes" id="UP000713880">
    <property type="component" value="Unassembled WGS sequence"/>
</dbReference>
<keyword evidence="3" id="KW-1185">Reference proteome</keyword>
<comment type="caution">
    <text evidence="2">The sequence shown here is derived from an EMBL/GenBank/DDBJ whole genome shotgun (WGS) entry which is preliminary data.</text>
</comment>
<name>A0A938X282_9CLOT</name>
<sequence>MAGYIMTIGAAEYLELFYAVGKNGKPRKKPKNKASSKAEGESMAKKYALETCNGRNIE</sequence>
<dbReference type="AlphaFoldDB" id="A0A938X282"/>
<feature type="region of interest" description="Disordered" evidence="1">
    <location>
        <begin position="23"/>
        <end position="42"/>
    </location>
</feature>
<feature type="compositionally biased region" description="Basic residues" evidence="1">
    <location>
        <begin position="24"/>
        <end position="34"/>
    </location>
</feature>
<reference evidence="2" key="2">
    <citation type="journal article" date="2021" name="Sci. Rep.">
        <title>The distribution of antibiotic resistance genes in chicken gut microbiota commensals.</title>
        <authorList>
            <person name="Juricova H."/>
            <person name="Matiasovicova J."/>
            <person name="Kubasova T."/>
            <person name="Cejkova D."/>
            <person name="Rychlik I."/>
        </authorList>
    </citation>
    <scope>NUCLEOTIDE SEQUENCE</scope>
    <source>
        <strain evidence="2">An420c</strain>
    </source>
</reference>
<evidence type="ECO:0000313" key="2">
    <source>
        <dbReference type="EMBL" id="MBM6826551.1"/>
    </source>
</evidence>
<accession>A0A938X282</accession>